<organism evidence="1 2">
    <name type="scientific">Parapontixanthobacter aurantiacus</name>
    <dbReference type="NCBI Taxonomy" id="1463599"/>
    <lineage>
        <taxon>Bacteria</taxon>
        <taxon>Pseudomonadati</taxon>
        <taxon>Pseudomonadota</taxon>
        <taxon>Alphaproteobacteria</taxon>
        <taxon>Sphingomonadales</taxon>
        <taxon>Erythrobacteraceae</taxon>
        <taxon>Parapontixanthobacter</taxon>
    </lineage>
</organism>
<dbReference type="RefSeq" id="WP_160681960.1">
    <property type="nucleotide sequence ID" value="NZ_WTYW01000001.1"/>
</dbReference>
<accession>A0A844ZCE3</accession>
<evidence type="ECO:0000313" key="1">
    <source>
        <dbReference type="EMBL" id="MXO85565.1"/>
    </source>
</evidence>
<comment type="caution">
    <text evidence="1">The sequence shown here is derived from an EMBL/GenBank/DDBJ whole genome shotgun (WGS) entry which is preliminary data.</text>
</comment>
<dbReference type="EMBL" id="WTYW01000001">
    <property type="protein sequence ID" value="MXO85565.1"/>
    <property type="molecule type" value="Genomic_DNA"/>
</dbReference>
<dbReference type="OrthoDB" id="7529687at2"/>
<gene>
    <name evidence="1" type="ORF">GRI38_05930</name>
</gene>
<dbReference type="Proteomes" id="UP000433104">
    <property type="component" value="Unassembled WGS sequence"/>
</dbReference>
<name>A0A844ZCE3_9SPHN</name>
<evidence type="ECO:0008006" key="3">
    <source>
        <dbReference type="Google" id="ProtNLM"/>
    </source>
</evidence>
<proteinExistence type="predicted"/>
<sequence length="460" mass="48286">MPNTPTARLNWVGHGQYLEQRFDGSKYNVSSDVFVFGVPTVASAVPTTGSATYSVNLLGMLTAKNETAYLLIGGFPGMLTADFGAGTVYVIGISRYIDLINGGGTDTNGYIGFNYEGTAAIGSSETFSGEFNLAGSLGSWNGQFFGRGAEEVGAYFSGSSDRVDCVGTLVGSSNNQFRGFASSLRDLGDAASWDPIVVEEITRFDQGTGAIAQHFIKVVRPGSGGMIGDGNVRYDARAGIWNLANTFPFFATEIDPDKSTLAYTHYGNPSIVSTTGGDGLVLLNNTADNPLVDLTYTKMGYWQMSNGFETWRHYVAFGFKTDAAQVPSTGLASYSGIVLGAATSQGADDRYYDLGGTTQVTVNFSDGMWGSLLTLIGIDRATGAERDLGSYSSSDGLISGNELSASDLLNGTAETVGSIFGYLFGSNPEEVGGGFSVTTADPAMSDQTLDAAGVFVGKRD</sequence>
<reference evidence="1 2" key="1">
    <citation type="submission" date="2019-12" db="EMBL/GenBank/DDBJ databases">
        <title>Genomic-based taxomic classification of the family Erythrobacteraceae.</title>
        <authorList>
            <person name="Xu L."/>
        </authorList>
    </citation>
    <scope>NUCLEOTIDE SEQUENCE [LARGE SCALE GENOMIC DNA]</scope>
    <source>
        <strain evidence="1 2">MCCC 1A09962</strain>
    </source>
</reference>
<dbReference type="Gene3D" id="2.40.160.90">
    <property type="match status" value="2"/>
</dbReference>
<keyword evidence="2" id="KW-1185">Reference proteome</keyword>
<dbReference type="InterPro" id="IPR011250">
    <property type="entry name" value="OMP/PagP_B-barrel"/>
</dbReference>
<evidence type="ECO:0000313" key="2">
    <source>
        <dbReference type="Proteomes" id="UP000433104"/>
    </source>
</evidence>
<dbReference type="AlphaFoldDB" id="A0A844ZCE3"/>
<dbReference type="SUPFAM" id="SSF56925">
    <property type="entry name" value="OMPA-like"/>
    <property type="match status" value="2"/>
</dbReference>
<protein>
    <recommendedName>
        <fullName evidence="3">Transferrin-binding protein B C-lobe/N-lobe beta barrel domain-containing protein</fullName>
    </recommendedName>
</protein>